<dbReference type="EMBL" id="LOPV01000704">
    <property type="protein sequence ID" value="KTG08064.1"/>
    <property type="molecule type" value="Genomic_DNA"/>
</dbReference>
<dbReference type="PANTHER" id="PTHR43877">
    <property type="entry name" value="AMINOALKYLPHOSPHONATE N-ACETYLTRANSFERASE-RELATED-RELATED"/>
    <property type="match status" value="1"/>
</dbReference>
<keyword evidence="2" id="KW-0012">Acyltransferase</keyword>
<dbReference type="RefSeq" id="WP_058573760.1">
    <property type="nucleotide sequence ID" value="NZ_LOPV01000704.1"/>
</dbReference>
<dbReference type="OrthoDB" id="125295at2157"/>
<evidence type="ECO:0000259" key="3">
    <source>
        <dbReference type="PROSITE" id="PS51186"/>
    </source>
</evidence>
<dbReference type="SUPFAM" id="SSF55729">
    <property type="entry name" value="Acyl-CoA N-acyltransferases (Nat)"/>
    <property type="match status" value="1"/>
</dbReference>
<reference evidence="4 5" key="1">
    <citation type="submission" date="2015-12" db="EMBL/GenBank/DDBJ databases">
        <title>Haloferax profundi sp. nov. isolated from the Discovery deep brine-seawater interface in the Red Sea.</title>
        <authorList>
            <person name="Zhang G."/>
            <person name="Stingl U."/>
            <person name="Rashid M."/>
        </authorList>
    </citation>
    <scope>NUCLEOTIDE SEQUENCE [LARGE SCALE GENOMIC DNA]</scope>
    <source>
        <strain evidence="4 5">SB29</strain>
    </source>
</reference>
<name>A0A0W1R3X7_9EURY</name>
<sequence length="155" mass="18062">MHLTEATTDDIDVLIEYWYALASDMEQYSEFNTLSYDSVGDVPEDGFETHFERDDITDYLVEDAGETIGFLTLTEGEHPSREFTRYVRIVNLFVEEEYRNQGYGSAVVSQVKELARANDCDHLKVSCEWHNDAARRFYRETGFEEKQVTFVQQVD</sequence>
<dbReference type="Pfam" id="PF00583">
    <property type="entry name" value="Acetyltransf_1"/>
    <property type="match status" value="1"/>
</dbReference>
<evidence type="ECO:0000256" key="1">
    <source>
        <dbReference type="ARBA" id="ARBA00022679"/>
    </source>
</evidence>
<dbReference type="InterPro" id="IPR050832">
    <property type="entry name" value="Bact_Acetyltransf"/>
</dbReference>
<proteinExistence type="predicted"/>
<dbReference type="InterPro" id="IPR000182">
    <property type="entry name" value="GNAT_dom"/>
</dbReference>
<evidence type="ECO:0000256" key="2">
    <source>
        <dbReference type="ARBA" id="ARBA00023315"/>
    </source>
</evidence>
<dbReference type="AlphaFoldDB" id="A0A0W1R3X7"/>
<protein>
    <submittedName>
        <fullName evidence="4">GCN5 family acetyltransferase</fullName>
    </submittedName>
</protein>
<organism evidence="4 5">
    <name type="scientific">Haloferax profundi</name>
    <dbReference type="NCBI Taxonomy" id="1544718"/>
    <lineage>
        <taxon>Archaea</taxon>
        <taxon>Methanobacteriati</taxon>
        <taxon>Methanobacteriota</taxon>
        <taxon>Stenosarchaea group</taxon>
        <taxon>Halobacteria</taxon>
        <taxon>Halobacteriales</taxon>
        <taxon>Haloferacaceae</taxon>
        <taxon>Haloferax</taxon>
    </lineage>
</organism>
<gene>
    <name evidence="4" type="ORF">AUR66_04435</name>
</gene>
<evidence type="ECO:0000313" key="5">
    <source>
        <dbReference type="Proteomes" id="UP000053157"/>
    </source>
</evidence>
<dbReference type="PROSITE" id="PS51186">
    <property type="entry name" value="GNAT"/>
    <property type="match status" value="1"/>
</dbReference>
<dbReference type="PANTHER" id="PTHR43877:SF2">
    <property type="entry name" value="AMINOALKYLPHOSPHONATE N-ACETYLTRANSFERASE-RELATED"/>
    <property type="match status" value="1"/>
</dbReference>
<accession>A0A0W1R3X7</accession>
<comment type="caution">
    <text evidence="4">The sequence shown here is derived from an EMBL/GenBank/DDBJ whole genome shotgun (WGS) entry which is preliminary data.</text>
</comment>
<feature type="domain" description="N-acetyltransferase" evidence="3">
    <location>
        <begin position="15"/>
        <end position="155"/>
    </location>
</feature>
<evidence type="ECO:0000313" key="4">
    <source>
        <dbReference type="EMBL" id="KTG08064.1"/>
    </source>
</evidence>
<keyword evidence="1 4" id="KW-0808">Transferase</keyword>
<dbReference type="InterPro" id="IPR016181">
    <property type="entry name" value="Acyl_CoA_acyltransferase"/>
</dbReference>
<keyword evidence="5" id="KW-1185">Reference proteome</keyword>
<dbReference type="CDD" id="cd04301">
    <property type="entry name" value="NAT_SF"/>
    <property type="match status" value="1"/>
</dbReference>
<dbReference type="Proteomes" id="UP000053157">
    <property type="component" value="Unassembled WGS sequence"/>
</dbReference>
<dbReference type="Gene3D" id="3.40.630.30">
    <property type="match status" value="1"/>
</dbReference>
<dbReference type="GO" id="GO:0016747">
    <property type="term" value="F:acyltransferase activity, transferring groups other than amino-acyl groups"/>
    <property type="evidence" value="ECO:0007669"/>
    <property type="project" value="InterPro"/>
</dbReference>